<dbReference type="Gene3D" id="1.10.10.10">
    <property type="entry name" value="Winged helix-like DNA-binding domain superfamily/Winged helix DNA-binding domain"/>
    <property type="match status" value="1"/>
</dbReference>
<dbReference type="Pfam" id="PF13509">
    <property type="entry name" value="S1_2"/>
    <property type="match status" value="1"/>
</dbReference>
<evidence type="ECO:0000313" key="7">
    <source>
        <dbReference type="Proteomes" id="UP000289996"/>
    </source>
</evidence>
<evidence type="ECO:0000259" key="4">
    <source>
        <dbReference type="Pfam" id="PF21191"/>
    </source>
</evidence>
<organism evidence="6 7">
    <name type="scientific">Lactiplantibacillus mudanjiangensis</name>
    <dbReference type="NCBI Taxonomy" id="1296538"/>
    <lineage>
        <taxon>Bacteria</taxon>
        <taxon>Bacillati</taxon>
        <taxon>Bacillota</taxon>
        <taxon>Bacilli</taxon>
        <taxon>Lactobacillales</taxon>
        <taxon>Lactobacillaceae</taxon>
        <taxon>Lactiplantibacillus</taxon>
    </lineage>
</organism>
<dbReference type="Gene3D" id="2.40.50.330">
    <property type="match status" value="1"/>
</dbReference>
<dbReference type="InterPro" id="IPR014464">
    <property type="entry name" value="CvfB_fam"/>
</dbReference>
<proteinExistence type="inferred from homology"/>
<name>A0A660E519_9LACO</name>
<dbReference type="Gene3D" id="2.40.50.140">
    <property type="entry name" value="Nucleic acid-binding proteins"/>
    <property type="match status" value="2"/>
</dbReference>
<accession>A0A660E519</accession>
<keyword evidence="7" id="KW-1185">Reference proteome</keyword>
<dbReference type="Pfam" id="PF21543">
    <property type="entry name" value="CvfB_2nd"/>
    <property type="match status" value="1"/>
</dbReference>
<feature type="domain" description="Conserved virulence factor B-like winged helix" evidence="3">
    <location>
        <begin position="228"/>
        <end position="285"/>
    </location>
</feature>
<dbReference type="OrthoDB" id="9801597at2"/>
<evidence type="ECO:0000256" key="1">
    <source>
        <dbReference type="PIRNR" id="PIRNR012524"/>
    </source>
</evidence>
<evidence type="ECO:0000259" key="3">
    <source>
        <dbReference type="Pfam" id="PF17783"/>
    </source>
</evidence>
<dbReference type="PANTHER" id="PTHR37296:SF1">
    <property type="entry name" value="CONSERVED VIRULENCE FACTOR B"/>
    <property type="match status" value="1"/>
</dbReference>
<dbReference type="InterPro" id="IPR048587">
    <property type="entry name" value="CvfB_S1_3rd"/>
</dbReference>
<dbReference type="RefSeq" id="WP_130843349.1">
    <property type="nucleotide sequence ID" value="NZ_BJDY01000002.1"/>
</dbReference>
<protein>
    <recommendedName>
        <fullName evidence="8">DNA-binding protein</fullName>
    </recommendedName>
</protein>
<evidence type="ECO:0000313" key="6">
    <source>
        <dbReference type="EMBL" id="VDG30478.1"/>
    </source>
</evidence>
<feature type="domain" description="Conserved virulence factor B second S1" evidence="4">
    <location>
        <begin position="73"/>
        <end position="134"/>
    </location>
</feature>
<dbReference type="Pfam" id="PF17783">
    <property type="entry name" value="WHD_CvfB"/>
    <property type="match status" value="1"/>
</dbReference>
<evidence type="ECO:0000259" key="2">
    <source>
        <dbReference type="Pfam" id="PF13509"/>
    </source>
</evidence>
<dbReference type="InterPro" id="IPR040764">
    <property type="entry name" value="CvfB_WH"/>
</dbReference>
<evidence type="ECO:0000259" key="5">
    <source>
        <dbReference type="Pfam" id="PF21543"/>
    </source>
</evidence>
<feature type="domain" description="Conserved virulence factor B third S1" evidence="5">
    <location>
        <begin position="147"/>
        <end position="216"/>
    </location>
</feature>
<comment type="similarity">
    <text evidence="1">Belongs to the CvfB family.</text>
</comment>
<dbReference type="AlphaFoldDB" id="A0A660E519"/>
<dbReference type="InterPro" id="IPR036388">
    <property type="entry name" value="WH-like_DNA-bd_sf"/>
</dbReference>
<dbReference type="PANTHER" id="PTHR37296">
    <property type="entry name" value="CONSERVED VIRULENCE FACTOR B"/>
    <property type="match status" value="1"/>
</dbReference>
<dbReference type="InterPro" id="IPR048588">
    <property type="entry name" value="CvfB_S1_2nd"/>
</dbReference>
<feature type="domain" description="Conserved virulence factor B first S1" evidence="2">
    <location>
        <begin position="5"/>
        <end position="62"/>
    </location>
</feature>
<dbReference type="Pfam" id="PF21191">
    <property type="entry name" value="CvfB_1st"/>
    <property type="match status" value="1"/>
</dbReference>
<dbReference type="EMBL" id="UYIG01000196">
    <property type="protein sequence ID" value="VDG30478.1"/>
    <property type="molecule type" value="Genomic_DNA"/>
</dbReference>
<sequence>MASIIGTVVTAKVTDENDNAYFVQVDGQTLWVDKMEPEKPLHIGGLYEGFVYENEDHQLQLTRFVPEISFDHYVWGTVVRTRHDLGVFVDVGLPNKDLVVSLDELPTISRLWPKKDDRLLVKLARDNKERLWGTMADQAVFAEMAKSYDRAQVKNTDMMATVFRLKMAGTSVITDDGYLGFVHPSERNQEPRLGQHVKVRVIGHLRDGELNLSLKPRGYEEIGDDAHMLLAALEHQADHTLPFWDKSDPEDIRNYFGISKSQFKRAIGNLLKQRLISQQPGEIKLIEADADDGTDD</sequence>
<evidence type="ECO:0008006" key="8">
    <source>
        <dbReference type="Google" id="ProtNLM"/>
    </source>
</evidence>
<reference evidence="6 7" key="1">
    <citation type="submission" date="2018-11" db="EMBL/GenBank/DDBJ databases">
        <authorList>
            <person name="Wuyts S."/>
        </authorList>
    </citation>
    <scope>NUCLEOTIDE SEQUENCE [LARGE SCALE GENOMIC DNA]</scope>
    <source>
        <strain evidence="6">Lactobacillus mudanjiangensis AMBF249</strain>
    </source>
</reference>
<dbReference type="PIRSF" id="PIRSF012524">
    <property type="entry name" value="YitL_S1"/>
    <property type="match status" value="1"/>
</dbReference>
<dbReference type="InterPro" id="IPR012340">
    <property type="entry name" value="NA-bd_OB-fold"/>
</dbReference>
<dbReference type="Proteomes" id="UP000289996">
    <property type="component" value="Unassembled WGS sequence"/>
</dbReference>
<dbReference type="InterPro" id="IPR039566">
    <property type="entry name" value="CvfB_S1_st"/>
</dbReference>
<gene>
    <name evidence="6" type="ORF">MUDAN_MDHGFNIF_02029</name>
</gene>